<evidence type="ECO:0000256" key="5">
    <source>
        <dbReference type="ARBA" id="ARBA00022741"/>
    </source>
</evidence>
<dbReference type="SMART" id="SM00448">
    <property type="entry name" value="REC"/>
    <property type="match status" value="1"/>
</dbReference>
<dbReference type="EMBL" id="JBHUFC010000003">
    <property type="protein sequence ID" value="MFD1787659.1"/>
    <property type="molecule type" value="Genomic_DNA"/>
</dbReference>
<evidence type="ECO:0000256" key="2">
    <source>
        <dbReference type="ARBA" id="ARBA00012438"/>
    </source>
</evidence>
<keyword evidence="5" id="KW-0547">Nucleotide-binding</keyword>
<dbReference type="PANTHER" id="PTHR41523:SF8">
    <property type="entry name" value="ETHYLENE RESPONSE SENSOR PROTEIN"/>
    <property type="match status" value="1"/>
</dbReference>
<dbReference type="Pfam" id="PF02518">
    <property type="entry name" value="HATPase_c"/>
    <property type="match status" value="1"/>
</dbReference>
<dbReference type="Pfam" id="PF00072">
    <property type="entry name" value="Response_reg"/>
    <property type="match status" value="1"/>
</dbReference>
<keyword evidence="13" id="KW-1185">Reference proteome</keyword>
<comment type="caution">
    <text evidence="12">The sequence shown here is derived from an EMBL/GenBank/DDBJ whole genome shotgun (WGS) entry which is preliminary data.</text>
</comment>
<evidence type="ECO:0000256" key="1">
    <source>
        <dbReference type="ARBA" id="ARBA00000085"/>
    </source>
</evidence>
<keyword evidence="9" id="KW-0175">Coiled coil</keyword>
<evidence type="ECO:0000313" key="12">
    <source>
        <dbReference type="EMBL" id="MFD1787659.1"/>
    </source>
</evidence>
<dbReference type="PROSITE" id="PS50110">
    <property type="entry name" value="RESPONSE_REGULATORY"/>
    <property type="match status" value="1"/>
</dbReference>
<keyword evidence="6 12" id="KW-0418">Kinase</keyword>
<name>A0ABW4NDR5_9SPHN</name>
<feature type="domain" description="Response regulatory" evidence="11">
    <location>
        <begin position="7"/>
        <end position="121"/>
    </location>
</feature>
<dbReference type="SMART" id="SM00387">
    <property type="entry name" value="HATPase_c"/>
    <property type="match status" value="1"/>
</dbReference>
<dbReference type="InterPro" id="IPR003594">
    <property type="entry name" value="HATPase_dom"/>
</dbReference>
<evidence type="ECO:0000256" key="8">
    <source>
        <dbReference type="PROSITE-ProRule" id="PRU00169"/>
    </source>
</evidence>
<dbReference type="Gene3D" id="3.30.565.10">
    <property type="entry name" value="Histidine kinase-like ATPase, C-terminal domain"/>
    <property type="match status" value="1"/>
</dbReference>
<protein>
    <recommendedName>
        <fullName evidence="2">histidine kinase</fullName>
        <ecNumber evidence="2">2.7.13.3</ecNumber>
    </recommendedName>
</protein>
<organism evidence="12 13">
    <name type="scientific">Sphingomonas floccifaciens</name>
    <dbReference type="NCBI Taxonomy" id="1844115"/>
    <lineage>
        <taxon>Bacteria</taxon>
        <taxon>Pseudomonadati</taxon>
        <taxon>Pseudomonadota</taxon>
        <taxon>Alphaproteobacteria</taxon>
        <taxon>Sphingomonadales</taxon>
        <taxon>Sphingomonadaceae</taxon>
        <taxon>Sphingomonas</taxon>
    </lineage>
</organism>
<reference evidence="13" key="1">
    <citation type="journal article" date="2019" name="Int. J. Syst. Evol. Microbiol.">
        <title>The Global Catalogue of Microorganisms (GCM) 10K type strain sequencing project: providing services to taxonomists for standard genome sequencing and annotation.</title>
        <authorList>
            <consortium name="The Broad Institute Genomics Platform"/>
            <consortium name="The Broad Institute Genome Sequencing Center for Infectious Disease"/>
            <person name="Wu L."/>
            <person name="Ma J."/>
        </authorList>
    </citation>
    <scope>NUCLEOTIDE SEQUENCE [LARGE SCALE GENOMIC DNA]</scope>
    <source>
        <strain evidence="13">Q85</strain>
    </source>
</reference>
<accession>A0ABW4NDR5</accession>
<dbReference type="InterPro" id="IPR011006">
    <property type="entry name" value="CheY-like_superfamily"/>
</dbReference>
<keyword evidence="7" id="KW-0067">ATP-binding</keyword>
<evidence type="ECO:0000256" key="3">
    <source>
        <dbReference type="ARBA" id="ARBA00022553"/>
    </source>
</evidence>
<dbReference type="InterPro" id="IPR011495">
    <property type="entry name" value="Sig_transdc_His_kin_sub2_dim/P"/>
</dbReference>
<feature type="modified residue" description="4-aspartylphosphate" evidence="8">
    <location>
        <position position="56"/>
    </location>
</feature>
<dbReference type="PROSITE" id="PS50109">
    <property type="entry name" value="HIS_KIN"/>
    <property type="match status" value="1"/>
</dbReference>
<dbReference type="EC" id="2.7.13.3" evidence="2"/>
<dbReference type="SUPFAM" id="SSF52172">
    <property type="entry name" value="CheY-like"/>
    <property type="match status" value="1"/>
</dbReference>
<dbReference type="RefSeq" id="WP_380940026.1">
    <property type="nucleotide sequence ID" value="NZ_JBHUFC010000003.1"/>
</dbReference>
<feature type="domain" description="Histidine kinase" evidence="10">
    <location>
        <begin position="153"/>
        <end position="346"/>
    </location>
</feature>
<dbReference type="InterPro" id="IPR001789">
    <property type="entry name" value="Sig_transdc_resp-reg_receiver"/>
</dbReference>
<evidence type="ECO:0000256" key="9">
    <source>
        <dbReference type="SAM" id="Coils"/>
    </source>
</evidence>
<feature type="coiled-coil region" evidence="9">
    <location>
        <begin position="126"/>
        <end position="157"/>
    </location>
</feature>
<sequence>MPHAGARILYIDDDAGLCRLAERALTRRGMTVTTATDGEAGLALAAETRFDLVAIDHYMPGLDGLETLRRLAQLPDPPAAIYVSGSEDARVAVAAMKAGAADYVVKTVGEDFFDLLTGAIANVMVKQALQRGKDLAEAELRASNARLEALLKEVNHRVANSLQLVSAFVHLQSSQIQDEAARAALQDTQARIAAIGAVHRRLYTSNDVEGVEMDEYLRALVDELGQAWSTSPEHRILLISDPIRLPTDRAVSVGVIVNELVSNACKYAYAETCGGEIRVALRRQGDDRFELAVEDDGCGIDETAAPKGTGLGTKLVRTMAQSLQSAVVYTPNAPQGLRASLVASLN</sequence>
<dbReference type="Proteomes" id="UP001597283">
    <property type="component" value="Unassembled WGS sequence"/>
</dbReference>
<evidence type="ECO:0000259" key="10">
    <source>
        <dbReference type="PROSITE" id="PS50109"/>
    </source>
</evidence>
<dbReference type="Gene3D" id="3.30.450.20">
    <property type="entry name" value="PAS domain"/>
    <property type="match status" value="1"/>
</dbReference>
<dbReference type="CDD" id="cd00156">
    <property type="entry name" value="REC"/>
    <property type="match status" value="1"/>
</dbReference>
<evidence type="ECO:0000256" key="4">
    <source>
        <dbReference type="ARBA" id="ARBA00022679"/>
    </source>
</evidence>
<dbReference type="Pfam" id="PF07568">
    <property type="entry name" value="HisKA_2"/>
    <property type="match status" value="1"/>
</dbReference>
<keyword evidence="4 12" id="KW-0808">Transferase</keyword>
<dbReference type="PANTHER" id="PTHR41523">
    <property type="entry name" value="TWO-COMPONENT SYSTEM SENSOR PROTEIN"/>
    <property type="match status" value="1"/>
</dbReference>
<dbReference type="Gene3D" id="3.40.50.2300">
    <property type="match status" value="1"/>
</dbReference>
<dbReference type="SUPFAM" id="SSF55874">
    <property type="entry name" value="ATPase domain of HSP90 chaperone/DNA topoisomerase II/histidine kinase"/>
    <property type="match status" value="1"/>
</dbReference>
<evidence type="ECO:0000313" key="13">
    <source>
        <dbReference type="Proteomes" id="UP001597283"/>
    </source>
</evidence>
<dbReference type="InterPro" id="IPR036890">
    <property type="entry name" value="HATPase_C_sf"/>
</dbReference>
<dbReference type="InterPro" id="IPR005467">
    <property type="entry name" value="His_kinase_dom"/>
</dbReference>
<evidence type="ECO:0000259" key="11">
    <source>
        <dbReference type="PROSITE" id="PS50110"/>
    </source>
</evidence>
<evidence type="ECO:0000256" key="6">
    <source>
        <dbReference type="ARBA" id="ARBA00022777"/>
    </source>
</evidence>
<comment type="catalytic activity">
    <reaction evidence="1">
        <text>ATP + protein L-histidine = ADP + protein N-phospho-L-histidine.</text>
        <dbReference type="EC" id="2.7.13.3"/>
    </reaction>
</comment>
<dbReference type="GO" id="GO:0004673">
    <property type="term" value="F:protein histidine kinase activity"/>
    <property type="evidence" value="ECO:0007669"/>
    <property type="project" value="UniProtKB-EC"/>
</dbReference>
<keyword evidence="3 8" id="KW-0597">Phosphoprotein</keyword>
<evidence type="ECO:0000256" key="7">
    <source>
        <dbReference type="ARBA" id="ARBA00022840"/>
    </source>
</evidence>
<gene>
    <name evidence="12" type="ORF">ACFSC3_08750</name>
</gene>
<proteinExistence type="predicted"/>